<evidence type="ECO:0000313" key="3">
    <source>
        <dbReference type="Proteomes" id="UP000664109"/>
    </source>
</evidence>
<dbReference type="InterPro" id="IPR021145">
    <property type="entry name" value="Portal_protein_SPP1_Gp6-like"/>
</dbReference>
<dbReference type="Pfam" id="PF05133">
    <property type="entry name" value="SPP1_portal"/>
    <property type="match status" value="1"/>
</dbReference>
<keyword evidence="3" id="KW-1185">Reference proteome</keyword>
<gene>
    <name evidence="2" type="ORF">JE024_20205</name>
</gene>
<name>A0ABS2UU26_9ACTN</name>
<evidence type="ECO:0000313" key="2">
    <source>
        <dbReference type="EMBL" id="MBM9621020.1"/>
    </source>
</evidence>
<dbReference type="EMBL" id="JAFEJA010000001">
    <property type="protein sequence ID" value="MBM9621020.1"/>
    <property type="molecule type" value="Genomic_DNA"/>
</dbReference>
<feature type="compositionally biased region" description="Acidic residues" evidence="1">
    <location>
        <begin position="469"/>
        <end position="479"/>
    </location>
</feature>
<comment type="caution">
    <text evidence="2">The sequence shown here is derived from an EMBL/GenBank/DDBJ whole genome shotgun (WGS) entry which is preliminary data.</text>
</comment>
<reference evidence="2 3" key="1">
    <citation type="journal article" date="2016" name="Arch. Microbiol.">
        <title>Streptomyces zhihengii sp. nov., isolated from rhizospheric soil of Psammosilene tunicoides.</title>
        <authorList>
            <person name="Huang M.J."/>
            <person name="Fei J.J."/>
            <person name="Salam N."/>
            <person name="Kim C.J."/>
            <person name="Hozzein W.N."/>
            <person name="Xiao M."/>
            <person name="Huang H.Q."/>
            <person name="Li W.J."/>
        </authorList>
    </citation>
    <scope>NUCLEOTIDE SEQUENCE [LARGE SCALE GENOMIC DNA]</scope>
    <source>
        <strain evidence="2 3">YIM T102</strain>
    </source>
</reference>
<accession>A0ABS2UU26</accession>
<evidence type="ECO:0000256" key="1">
    <source>
        <dbReference type="SAM" id="MobiDB-lite"/>
    </source>
</evidence>
<proteinExistence type="predicted"/>
<dbReference type="Proteomes" id="UP000664109">
    <property type="component" value="Unassembled WGS sequence"/>
</dbReference>
<dbReference type="RefSeq" id="WP_205374927.1">
    <property type="nucleotide sequence ID" value="NZ_JAFEJA010000001.1"/>
</dbReference>
<feature type="region of interest" description="Disordered" evidence="1">
    <location>
        <begin position="466"/>
        <end position="488"/>
    </location>
</feature>
<organism evidence="2 3">
    <name type="scientific">Streptomyces zhihengii</name>
    <dbReference type="NCBI Taxonomy" id="1818004"/>
    <lineage>
        <taxon>Bacteria</taxon>
        <taxon>Bacillati</taxon>
        <taxon>Actinomycetota</taxon>
        <taxon>Actinomycetes</taxon>
        <taxon>Kitasatosporales</taxon>
        <taxon>Streptomycetaceae</taxon>
        <taxon>Streptomyces</taxon>
    </lineage>
</organism>
<protein>
    <submittedName>
        <fullName evidence="2">Phage portal protein</fullName>
    </submittedName>
</protein>
<sequence length="488" mass="54798">MPVSVQEALRITRVLEQELDRRQANIKEWNRFYQGEENLAFASDRFRQAFGGLFDEFSDNWSCVVCDAPAERMTPVGFRFGPTDGKEARKADEDAQRFWQASSMDAWARIAHLESMVKSRSYLLVWAEDPTDNETEPEITVEDATQCIVAYEPGNRRRRKWALKRWTDDDGFAYATLYLPDEIWKWRRARVNSGLILPSSLALGSGWHPRDDQAVIPNPLKRVPLLELVNKARLIDDPTPEHKIVMPLQRAANKLIVDMLTASEAGAFPARWGSGIDLPKDPRTGQEIDDPELWRLSVSKMLRASNPQAKFGNFEAADLRNFAAGITLLIEHISSLSRTPPTYFMGKVENVSADTLTASEAGLVSKTRDKCTFAGETWEEAARLCFLVKGDEKRGRDPLAETIWAPVEYRTEAQHVDAVAKKKALGVPWRQLMEDLGYTPTQITRMERMAEADAARAARALAFQPLGDDAGDGQEDGAGAEERAGELV</sequence>